<keyword evidence="8" id="KW-0472">Membrane</keyword>
<feature type="transmembrane region" description="Helical" evidence="8">
    <location>
        <begin position="24"/>
        <end position="47"/>
    </location>
</feature>
<dbReference type="GO" id="GO:0005886">
    <property type="term" value="C:plasma membrane"/>
    <property type="evidence" value="ECO:0007669"/>
    <property type="project" value="UniProtKB-SubCell"/>
</dbReference>
<organism evidence="10 11">
    <name type="scientific">Macrococcus hajekii</name>
    <dbReference type="NCBI Taxonomy" id="198482"/>
    <lineage>
        <taxon>Bacteria</taxon>
        <taxon>Bacillati</taxon>
        <taxon>Bacillota</taxon>
        <taxon>Bacilli</taxon>
        <taxon>Bacillales</taxon>
        <taxon>Staphylococcaceae</taxon>
        <taxon>Macrococcus</taxon>
    </lineage>
</organism>
<sequence length="490" mass="54028">MDVKNLTNEHKESDQQEKKITISLFKLIITVVSAVILTAAVTTFALIGGNKATVDNEAPKRSEFMKLYQVYDTLSENYYKDVDKSKLIDSAIKGMVSGLDDPYSEYMTKEEQQEFSDTMSGDFQGIGAEMGQDGEKIIITSPLKDSPAYKAGVKPNDEVLAIDGKTTEGMTTVDVVSKIRGKAGTPVTLTLKRGSGDPFKVVIKRDNIHMESVESKMLKDKTALITVTKFQEGTASEFHEALKKMDEAGMEKLVLDFRNNPGGYLEEAKKMAGEFIDKGDILFYTQTKDGKTEAYKSENPANPVTKSLPTVIIMNEGSASASEVFAAALRDHDKARIVGTKSFGKGIVQTAAPYKDESLLKFTQMKWLTPNKTWIHKKGIAPDKKIELPAYANSHVLDPGEVFTIGEKNKRIESLELGLEALGYDAGKVDTEFDAQTQAAVQNFQYENGLEVTGTMQGKTTDKFTELLRKKLESDDPQLQGAVQMVKNTK</sequence>
<dbReference type="InterPro" id="IPR004447">
    <property type="entry name" value="Peptidase_S41A"/>
</dbReference>
<dbReference type="SMART" id="SM00228">
    <property type="entry name" value="PDZ"/>
    <property type="match status" value="1"/>
</dbReference>
<dbReference type="PANTHER" id="PTHR32060:SF30">
    <property type="entry name" value="CARBOXY-TERMINAL PROCESSING PROTEASE CTPA"/>
    <property type="match status" value="1"/>
</dbReference>
<dbReference type="PROSITE" id="PS50106">
    <property type="entry name" value="PDZ"/>
    <property type="match status" value="1"/>
</dbReference>
<dbReference type="Gene3D" id="3.30.750.44">
    <property type="match status" value="1"/>
</dbReference>
<dbReference type="NCBIfam" id="TIGR00225">
    <property type="entry name" value="prc"/>
    <property type="match status" value="1"/>
</dbReference>
<comment type="caution">
    <text evidence="10">The sequence shown here is derived from an EMBL/GenBank/DDBJ whole genome shotgun (WGS) entry which is preliminary data.</text>
</comment>
<keyword evidence="4 7" id="KW-0645">Protease</keyword>
<dbReference type="GO" id="GO:0004175">
    <property type="term" value="F:endopeptidase activity"/>
    <property type="evidence" value="ECO:0007669"/>
    <property type="project" value="TreeGrafter"/>
</dbReference>
<dbReference type="CDD" id="cd07560">
    <property type="entry name" value="Peptidase_S41_CPP"/>
    <property type="match status" value="1"/>
</dbReference>
<dbReference type="InterPro" id="IPR036034">
    <property type="entry name" value="PDZ_sf"/>
</dbReference>
<dbReference type="GO" id="GO:0030288">
    <property type="term" value="C:outer membrane-bounded periplasmic space"/>
    <property type="evidence" value="ECO:0007669"/>
    <property type="project" value="TreeGrafter"/>
</dbReference>
<comment type="similarity">
    <text evidence="2 7">Belongs to the peptidase S41A family.</text>
</comment>
<evidence type="ECO:0000256" key="1">
    <source>
        <dbReference type="ARBA" id="ARBA00004162"/>
    </source>
</evidence>
<feature type="domain" description="PDZ" evidence="9">
    <location>
        <begin position="112"/>
        <end position="180"/>
    </location>
</feature>
<keyword evidence="8" id="KW-0812">Transmembrane</keyword>
<comment type="subcellular location">
    <subcellularLocation>
        <location evidence="1">Cell membrane</location>
        <topology evidence="1">Single-pass membrane protein</topology>
    </subcellularLocation>
</comment>
<dbReference type="InterPro" id="IPR036365">
    <property type="entry name" value="PGBD-like_sf"/>
</dbReference>
<accession>A0A4R6BMT0</accession>
<dbReference type="Gene3D" id="1.10.101.10">
    <property type="entry name" value="PGBD-like superfamily/PGBD"/>
    <property type="match status" value="1"/>
</dbReference>
<evidence type="ECO:0000256" key="4">
    <source>
        <dbReference type="ARBA" id="ARBA00022670"/>
    </source>
</evidence>
<dbReference type="Pfam" id="PF22694">
    <property type="entry name" value="CtpB_N-like"/>
    <property type="match status" value="1"/>
</dbReference>
<evidence type="ECO:0000256" key="3">
    <source>
        <dbReference type="ARBA" id="ARBA00022029"/>
    </source>
</evidence>
<dbReference type="SMART" id="SM00245">
    <property type="entry name" value="TSPc"/>
    <property type="match status" value="1"/>
</dbReference>
<dbReference type="SUPFAM" id="SSF52096">
    <property type="entry name" value="ClpP/crotonase"/>
    <property type="match status" value="1"/>
</dbReference>
<dbReference type="Gene3D" id="3.90.226.10">
    <property type="entry name" value="2-enoyl-CoA Hydratase, Chain A, domain 1"/>
    <property type="match status" value="1"/>
</dbReference>
<evidence type="ECO:0000313" key="10">
    <source>
        <dbReference type="EMBL" id="TDM03038.1"/>
    </source>
</evidence>
<dbReference type="PANTHER" id="PTHR32060">
    <property type="entry name" value="TAIL-SPECIFIC PROTEASE"/>
    <property type="match status" value="1"/>
</dbReference>
<dbReference type="AlphaFoldDB" id="A0A4R6BMT0"/>
<dbReference type="SUPFAM" id="SSF47090">
    <property type="entry name" value="PGBD-like"/>
    <property type="match status" value="1"/>
</dbReference>
<dbReference type="FunFam" id="3.30.750.44:FF:000001">
    <property type="entry name" value="S41 family peptidase"/>
    <property type="match status" value="1"/>
</dbReference>
<keyword evidence="6 7" id="KW-0720">Serine protease</keyword>
<dbReference type="Gene3D" id="2.30.42.10">
    <property type="match status" value="1"/>
</dbReference>
<keyword evidence="5 7" id="KW-0378">Hydrolase</keyword>
<proteinExistence type="inferred from homology"/>
<evidence type="ECO:0000313" key="11">
    <source>
        <dbReference type="Proteomes" id="UP000295328"/>
    </source>
</evidence>
<dbReference type="InterPro" id="IPR001478">
    <property type="entry name" value="PDZ"/>
</dbReference>
<name>A0A4R6BMT0_9STAP</name>
<dbReference type="SUPFAM" id="SSF50156">
    <property type="entry name" value="PDZ domain-like"/>
    <property type="match status" value="1"/>
</dbReference>
<reference evidence="10 11" key="1">
    <citation type="submission" date="2019-01" db="EMBL/GenBank/DDBJ databases">
        <title>Draft genome sequences of the type strains of six Macrococcus species.</title>
        <authorList>
            <person name="Mazhar S."/>
            <person name="Altermann E."/>
            <person name="Hill C."/>
            <person name="Mcauliffe O."/>
        </authorList>
    </citation>
    <scope>NUCLEOTIDE SEQUENCE [LARGE SCALE GENOMIC DNA]</scope>
    <source>
        <strain evidence="10 11">CCM4809</strain>
    </source>
</reference>
<dbReference type="InterPro" id="IPR002477">
    <property type="entry name" value="Peptidoglycan-bd-like"/>
</dbReference>
<keyword evidence="8" id="KW-1133">Transmembrane helix</keyword>
<evidence type="ECO:0000256" key="7">
    <source>
        <dbReference type="RuleBase" id="RU004404"/>
    </source>
</evidence>
<dbReference type="InterPro" id="IPR036366">
    <property type="entry name" value="PGBDSf"/>
</dbReference>
<evidence type="ECO:0000256" key="5">
    <source>
        <dbReference type="ARBA" id="ARBA00022801"/>
    </source>
</evidence>
<dbReference type="Pfam" id="PF01471">
    <property type="entry name" value="PG_binding_1"/>
    <property type="match status" value="1"/>
</dbReference>
<keyword evidence="11" id="KW-1185">Reference proteome</keyword>
<dbReference type="Proteomes" id="UP000295328">
    <property type="component" value="Unassembled WGS sequence"/>
</dbReference>
<dbReference type="GO" id="GO:0007165">
    <property type="term" value="P:signal transduction"/>
    <property type="evidence" value="ECO:0007669"/>
    <property type="project" value="TreeGrafter"/>
</dbReference>
<dbReference type="Pfam" id="PF17820">
    <property type="entry name" value="PDZ_6"/>
    <property type="match status" value="1"/>
</dbReference>
<gene>
    <name evidence="10" type="ORF">ERX37_02840</name>
</gene>
<evidence type="ECO:0000256" key="8">
    <source>
        <dbReference type="SAM" id="Phobius"/>
    </source>
</evidence>
<dbReference type="Pfam" id="PF03572">
    <property type="entry name" value="Peptidase_S41"/>
    <property type="match status" value="1"/>
</dbReference>
<evidence type="ECO:0000259" key="9">
    <source>
        <dbReference type="PROSITE" id="PS50106"/>
    </source>
</evidence>
<dbReference type="OrthoDB" id="9812068at2"/>
<dbReference type="FunFam" id="2.30.42.10:FF:000063">
    <property type="entry name" value="Peptidase, S41 family"/>
    <property type="match status" value="1"/>
</dbReference>
<dbReference type="InterPro" id="IPR055210">
    <property type="entry name" value="CtpA/B_N"/>
</dbReference>
<dbReference type="GO" id="GO:0006508">
    <property type="term" value="P:proteolysis"/>
    <property type="evidence" value="ECO:0007669"/>
    <property type="project" value="UniProtKB-KW"/>
</dbReference>
<evidence type="ECO:0000256" key="2">
    <source>
        <dbReference type="ARBA" id="ARBA00009179"/>
    </source>
</evidence>
<dbReference type="InterPro" id="IPR005151">
    <property type="entry name" value="Tail-specific_protease"/>
</dbReference>
<dbReference type="InterPro" id="IPR029045">
    <property type="entry name" value="ClpP/crotonase-like_dom_sf"/>
</dbReference>
<dbReference type="EMBL" id="SCWE01000001">
    <property type="protein sequence ID" value="TDM03038.1"/>
    <property type="molecule type" value="Genomic_DNA"/>
</dbReference>
<protein>
    <recommendedName>
        <fullName evidence="3">Probable CtpA-like serine protease</fullName>
    </recommendedName>
</protein>
<dbReference type="GO" id="GO:0008236">
    <property type="term" value="F:serine-type peptidase activity"/>
    <property type="evidence" value="ECO:0007669"/>
    <property type="project" value="UniProtKB-KW"/>
</dbReference>
<evidence type="ECO:0000256" key="6">
    <source>
        <dbReference type="ARBA" id="ARBA00022825"/>
    </source>
</evidence>
<dbReference type="InterPro" id="IPR041489">
    <property type="entry name" value="PDZ_6"/>
</dbReference>
<dbReference type="CDD" id="cd06782">
    <property type="entry name" value="cpPDZ_CPP-like"/>
    <property type="match status" value="1"/>
</dbReference>